<dbReference type="SUPFAM" id="SSF52972">
    <property type="entry name" value="ITPase-like"/>
    <property type="match status" value="1"/>
</dbReference>
<evidence type="ECO:0000256" key="3">
    <source>
        <dbReference type="SAM" id="MobiDB-lite"/>
    </source>
</evidence>
<evidence type="ECO:0000256" key="1">
    <source>
        <dbReference type="ARBA" id="ARBA00022801"/>
    </source>
</evidence>
<comment type="caution">
    <text evidence="4">The sequence shown here is derived from an EMBL/GenBank/DDBJ whole genome shotgun (WGS) entry which is preliminary data.</text>
</comment>
<evidence type="ECO:0000313" key="4">
    <source>
        <dbReference type="EMBL" id="MBK8573222.1"/>
    </source>
</evidence>
<organism evidence="4 5">
    <name type="scientific">Candidatus Geothrix odensensis</name>
    <dbReference type="NCBI Taxonomy" id="2954440"/>
    <lineage>
        <taxon>Bacteria</taxon>
        <taxon>Pseudomonadati</taxon>
        <taxon>Acidobacteriota</taxon>
        <taxon>Holophagae</taxon>
        <taxon>Holophagales</taxon>
        <taxon>Holophagaceae</taxon>
        <taxon>Geothrix</taxon>
    </lineage>
</organism>
<accession>A0A936F321</accession>
<keyword evidence="2" id="KW-0546">Nucleotide metabolism</keyword>
<protein>
    <submittedName>
        <fullName evidence="4">Maf family protein</fullName>
    </submittedName>
</protein>
<dbReference type="GO" id="GO:0047429">
    <property type="term" value="F:nucleoside triphosphate diphosphatase activity"/>
    <property type="evidence" value="ECO:0007669"/>
    <property type="project" value="InterPro"/>
</dbReference>
<dbReference type="GO" id="GO:0009117">
    <property type="term" value="P:nucleotide metabolic process"/>
    <property type="evidence" value="ECO:0007669"/>
    <property type="project" value="UniProtKB-KW"/>
</dbReference>
<proteinExistence type="predicted"/>
<gene>
    <name evidence="4" type="ORF">IPN91_11375</name>
</gene>
<sequence length="90" mass="10074">MTDTMPGLAENRPPAPHPGQRQPRRRHWLRPCASPSSCRRPQVDETPLLDEDPSDLVLRLAELKAEIIAARNPGRWVMAADTTVAVDHHP</sequence>
<evidence type="ECO:0000313" key="5">
    <source>
        <dbReference type="Proteomes" id="UP000709959"/>
    </source>
</evidence>
<name>A0A936F321_9BACT</name>
<dbReference type="EMBL" id="JADKCH010000014">
    <property type="protein sequence ID" value="MBK8573222.1"/>
    <property type="molecule type" value="Genomic_DNA"/>
</dbReference>
<feature type="region of interest" description="Disordered" evidence="3">
    <location>
        <begin position="1"/>
        <end position="47"/>
    </location>
</feature>
<dbReference type="InterPro" id="IPR003697">
    <property type="entry name" value="Maf-like"/>
</dbReference>
<dbReference type="InterPro" id="IPR029001">
    <property type="entry name" value="ITPase-like_fam"/>
</dbReference>
<dbReference type="AlphaFoldDB" id="A0A936F321"/>
<dbReference type="Gene3D" id="3.90.950.10">
    <property type="match status" value="1"/>
</dbReference>
<evidence type="ECO:0000256" key="2">
    <source>
        <dbReference type="ARBA" id="ARBA00023080"/>
    </source>
</evidence>
<reference evidence="4 5" key="1">
    <citation type="submission" date="2020-10" db="EMBL/GenBank/DDBJ databases">
        <title>Connecting structure to function with the recovery of over 1000 high-quality activated sludge metagenome-assembled genomes encoding full-length rRNA genes using long-read sequencing.</title>
        <authorList>
            <person name="Singleton C.M."/>
            <person name="Petriglieri F."/>
            <person name="Kristensen J.M."/>
            <person name="Kirkegaard R.H."/>
            <person name="Michaelsen T.Y."/>
            <person name="Andersen M.H."/>
            <person name="Karst S.M."/>
            <person name="Dueholm M.S."/>
            <person name="Nielsen P.H."/>
            <person name="Albertsen M."/>
        </authorList>
    </citation>
    <scope>NUCLEOTIDE SEQUENCE [LARGE SCALE GENOMIC DNA]</scope>
    <source>
        <strain evidence="4">OdNE_18-Q3-R46-58_MAXAC.008</strain>
    </source>
</reference>
<dbReference type="Pfam" id="PF02545">
    <property type="entry name" value="Maf"/>
    <property type="match status" value="1"/>
</dbReference>
<keyword evidence="1" id="KW-0378">Hydrolase</keyword>
<dbReference type="Proteomes" id="UP000709959">
    <property type="component" value="Unassembled WGS sequence"/>
</dbReference>